<dbReference type="EMBL" id="BARW01032386">
    <property type="protein sequence ID" value="GAJ12675.1"/>
    <property type="molecule type" value="Genomic_DNA"/>
</dbReference>
<sequence length="30" mass="2906">MPPQVNPLTAPLSATRRRAAMAGGAGGVSA</sequence>
<dbReference type="AlphaFoldDB" id="X1VSG9"/>
<comment type="caution">
    <text evidence="2">The sequence shown here is derived from an EMBL/GenBank/DDBJ whole genome shotgun (WGS) entry which is preliminary data.</text>
</comment>
<organism evidence="2">
    <name type="scientific">marine sediment metagenome</name>
    <dbReference type="NCBI Taxonomy" id="412755"/>
    <lineage>
        <taxon>unclassified sequences</taxon>
        <taxon>metagenomes</taxon>
        <taxon>ecological metagenomes</taxon>
    </lineage>
</organism>
<feature type="region of interest" description="Disordered" evidence="1">
    <location>
        <begin position="1"/>
        <end position="30"/>
    </location>
</feature>
<evidence type="ECO:0000256" key="1">
    <source>
        <dbReference type="SAM" id="MobiDB-lite"/>
    </source>
</evidence>
<protein>
    <submittedName>
        <fullName evidence="2">Uncharacterized protein</fullName>
    </submittedName>
</protein>
<name>X1VSG9_9ZZZZ</name>
<evidence type="ECO:0000313" key="2">
    <source>
        <dbReference type="EMBL" id="GAJ12675.1"/>
    </source>
</evidence>
<accession>X1VSG9</accession>
<feature type="non-terminal residue" evidence="2">
    <location>
        <position position="30"/>
    </location>
</feature>
<gene>
    <name evidence="2" type="ORF">S12H4_51272</name>
</gene>
<reference evidence="2" key="1">
    <citation type="journal article" date="2014" name="Front. Microbiol.">
        <title>High frequency of phylogenetically diverse reductive dehalogenase-homologous genes in deep subseafloor sedimentary metagenomes.</title>
        <authorList>
            <person name="Kawai M."/>
            <person name="Futagami T."/>
            <person name="Toyoda A."/>
            <person name="Takaki Y."/>
            <person name="Nishi S."/>
            <person name="Hori S."/>
            <person name="Arai W."/>
            <person name="Tsubouchi T."/>
            <person name="Morono Y."/>
            <person name="Uchiyama I."/>
            <person name="Ito T."/>
            <person name="Fujiyama A."/>
            <person name="Inagaki F."/>
            <person name="Takami H."/>
        </authorList>
    </citation>
    <scope>NUCLEOTIDE SEQUENCE</scope>
    <source>
        <strain evidence="2">Expedition CK06-06</strain>
    </source>
</reference>
<proteinExistence type="predicted"/>